<gene>
    <name evidence="5" type="ORF">GCM10007359_16390</name>
</gene>
<sequence length="118" mass="12937">MAQKVKIILEDDLDGGPAEETVRFGLDGGHYEIDLSSANAARLRDAIRPFAAKARRVQGANRTPGRPSGAKNTGSAKRNPDTALIRQWAKDNGYEVSDRGRIHQDIQDKYYAAQKASN</sequence>
<reference evidence="5 6" key="1">
    <citation type="journal article" date="2014" name="Int. J. Syst. Evol. Microbiol.">
        <title>Complete genome sequence of Corynebacterium casei LMG S-19264T (=DSM 44701T), isolated from a smear-ripened cheese.</title>
        <authorList>
            <consortium name="US DOE Joint Genome Institute (JGI-PGF)"/>
            <person name="Walter F."/>
            <person name="Albersmeier A."/>
            <person name="Kalinowski J."/>
            <person name="Ruckert C."/>
        </authorList>
    </citation>
    <scope>NUCLEOTIDE SEQUENCE [LARGE SCALE GENOMIC DNA]</scope>
    <source>
        <strain evidence="5 6">CCM 8669</strain>
    </source>
</reference>
<dbReference type="Pfam" id="PF11774">
    <property type="entry name" value="Lsr2"/>
    <property type="match status" value="1"/>
</dbReference>
<dbReference type="GO" id="GO:0003677">
    <property type="term" value="F:DNA binding"/>
    <property type="evidence" value="ECO:0007669"/>
    <property type="project" value="UniProtKB-KW"/>
</dbReference>
<evidence type="ECO:0000256" key="2">
    <source>
        <dbReference type="SAM" id="MobiDB-lite"/>
    </source>
</evidence>
<organism evidence="5 6">
    <name type="scientific">Rothia aerolata</name>
    <dbReference type="NCBI Taxonomy" id="1812262"/>
    <lineage>
        <taxon>Bacteria</taxon>
        <taxon>Bacillati</taxon>
        <taxon>Actinomycetota</taxon>
        <taxon>Actinomycetes</taxon>
        <taxon>Micrococcales</taxon>
        <taxon>Micrococcaceae</taxon>
        <taxon>Rothia</taxon>
    </lineage>
</organism>
<evidence type="ECO:0000256" key="1">
    <source>
        <dbReference type="ARBA" id="ARBA00023125"/>
    </source>
</evidence>
<accession>A0A917ITW4</accession>
<keyword evidence="1" id="KW-0238">DNA-binding</keyword>
<dbReference type="Gene3D" id="3.30.60.230">
    <property type="entry name" value="Lsr2, dimerization domain"/>
    <property type="match status" value="1"/>
</dbReference>
<keyword evidence="6" id="KW-1185">Reference proteome</keyword>
<feature type="region of interest" description="Disordered" evidence="2">
    <location>
        <begin position="55"/>
        <end position="82"/>
    </location>
</feature>
<proteinExistence type="predicted"/>
<feature type="domain" description="Lsr2 DNA-binding" evidence="4">
    <location>
        <begin position="78"/>
        <end position="113"/>
    </location>
</feature>
<evidence type="ECO:0000313" key="6">
    <source>
        <dbReference type="Proteomes" id="UP000600171"/>
    </source>
</evidence>
<evidence type="ECO:0000259" key="4">
    <source>
        <dbReference type="Pfam" id="PF23359"/>
    </source>
</evidence>
<dbReference type="InterPro" id="IPR042261">
    <property type="entry name" value="Lsr2-like_dimerization"/>
</dbReference>
<dbReference type="InterPro" id="IPR036625">
    <property type="entry name" value="E3-bd_dom_sf"/>
</dbReference>
<evidence type="ECO:0000259" key="3">
    <source>
        <dbReference type="Pfam" id="PF11774"/>
    </source>
</evidence>
<comment type="caution">
    <text evidence="5">The sequence shown here is derived from an EMBL/GenBank/DDBJ whole genome shotgun (WGS) entry which is preliminary data.</text>
</comment>
<dbReference type="EMBL" id="BMDC01000003">
    <property type="protein sequence ID" value="GGH64254.1"/>
    <property type="molecule type" value="Genomic_DNA"/>
</dbReference>
<dbReference type="Gene3D" id="4.10.320.10">
    <property type="entry name" value="E3-binding domain"/>
    <property type="match status" value="1"/>
</dbReference>
<dbReference type="GO" id="GO:0016746">
    <property type="term" value="F:acyltransferase activity"/>
    <property type="evidence" value="ECO:0007669"/>
    <property type="project" value="InterPro"/>
</dbReference>
<feature type="domain" description="Lsr2 dimerization" evidence="3">
    <location>
        <begin position="1"/>
        <end position="58"/>
    </location>
</feature>
<dbReference type="InterPro" id="IPR055370">
    <property type="entry name" value="Lsr2_DNA-bd"/>
</dbReference>
<dbReference type="Pfam" id="PF23359">
    <property type="entry name" value="Lsr2_DNA-bd"/>
    <property type="match status" value="1"/>
</dbReference>
<name>A0A917ITW4_9MICC</name>
<evidence type="ECO:0000313" key="5">
    <source>
        <dbReference type="EMBL" id="GGH64254.1"/>
    </source>
</evidence>
<protein>
    <submittedName>
        <fullName evidence="5">Lsr2 family protein</fullName>
    </submittedName>
</protein>
<dbReference type="AlphaFoldDB" id="A0A917ITW4"/>
<dbReference type="InterPro" id="IPR024412">
    <property type="entry name" value="Lsr2_dim_dom"/>
</dbReference>
<dbReference type="Proteomes" id="UP000600171">
    <property type="component" value="Unassembled WGS sequence"/>
</dbReference>
<dbReference type="RefSeq" id="WP_188359896.1">
    <property type="nucleotide sequence ID" value="NZ_BMDC01000003.1"/>
</dbReference>